<sequence>MDSVHAGDSEKTGVGICKRFRPDFRKFRRRHFRFVFRRFGLNYLLDTSVFLFACVSPEKLSSRQSKILSDPKSNLLLSIASVWEMQIKMRIGKLEVKDGLQVFLGRAKTQLGLNYLPIRVDHILEESELPNIHSDPFDRLLLSQARLEGVPIITSDKIFRKYKGNFVF</sequence>
<dbReference type="CDD" id="cd09872">
    <property type="entry name" value="PIN_Sll0205-like"/>
    <property type="match status" value="1"/>
</dbReference>
<dbReference type="EMBL" id="NPDY01000023">
    <property type="protein sequence ID" value="PJZ68429.1"/>
    <property type="molecule type" value="Genomic_DNA"/>
</dbReference>
<dbReference type="InterPro" id="IPR002716">
    <property type="entry name" value="PIN_dom"/>
</dbReference>
<accession>A0A2M9ZJ98</accession>
<dbReference type="Pfam" id="PF01850">
    <property type="entry name" value="PIN"/>
    <property type="match status" value="1"/>
</dbReference>
<comment type="caution">
    <text evidence="3">The sequence shown here is derived from an EMBL/GenBank/DDBJ whole genome shotgun (WGS) entry which is preliminary data.</text>
</comment>
<dbReference type="Proteomes" id="UP000231990">
    <property type="component" value="Unassembled WGS sequence"/>
</dbReference>
<protein>
    <recommendedName>
        <fullName evidence="1">PIN domain-containing protein</fullName>
    </recommendedName>
</protein>
<dbReference type="AlphaFoldDB" id="A0A2M9ZJ98"/>
<proteinExistence type="predicted"/>
<dbReference type="SUPFAM" id="SSF88723">
    <property type="entry name" value="PIN domain-like"/>
    <property type="match status" value="1"/>
</dbReference>
<dbReference type="InterPro" id="IPR041705">
    <property type="entry name" value="PIN_Sll0205"/>
</dbReference>
<organism evidence="3 5">
    <name type="scientific">Leptospira perolatii</name>
    <dbReference type="NCBI Taxonomy" id="2023191"/>
    <lineage>
        <taxon>Bacteria</taxon>
        <taxon>Pseudomonadati</taxon>
        <taxon>Spirochaetota</taxon>
        <taxon>Spirochaetia</taxon>
        <taxon>Leptospirales</taxon>
        <taxon>Leptospiraceae</taxon>
        <taxon>Leptospira</taxon>
    </lineage>
</organism>
<evidence type="ECO:0000313" key="4">
    <source>
        <dbReference type="Proteomes" id="UP000231962"/>
    </source>
</evidence>
<dbReference type="InterPro" id="IPR029060">
    <property type="entry name" value="PIN-like_dom_sf"/>
</dbReference>
<name>A0A2M9ZJ98_9LEPT</name>
<dbReference type="Proteomes" id="UP000231962">
    <property type="component" value="Unassembled WGS sequence"/>
</dbReference>
<dbReference type="InterPro" id="IPR052919">
    <property type="entry name" value="TA_system_RNase"/>
</dbReference>
<evidence type="ECO:0000313" key="3">
    <source>
        <dbReference type="EMBL" id="PJZ72128.1"/>
    </source>
</evidence>
<dbReference type="EMBL" id="NPDZ01000013">
    <property type="protein sequence ID" value="PJZ72128.1"/>
    <property type="molecule type" value="Genomic_DNA"/>
</dbReference>
<feature type="domain" description="PIN" evidence="1">
    <location>
        <begin position="43"/>
        <end position="163"/>
    </location>
</feature>
<dbReference type="PANTHER" id="PTHR36173">
    <property type="entry name" value="RIBONUCLEASE VAPC16-RELATED"/>
    <property type="match status" value="1"/>
</dbReference>
<keyword evidence="4" id="KW-1185">Reference proteome</keyword>
<gene>
    <name evidence="2" type="ORF">CH360_16355</name>
    <name evidence="3" type="ORF">CH373_16155</name>
</gene>
<evidence type="ECO:0000259" key="1">
    <source>
        <dbReference type="Pfam" id="PF01850"/>
    </source>
</evidence>
<dbReference type="PANTHER" id="PTHR36173:SF2">
    <property type="entry name" value="RIBONUCLEASE VAPC16"/>
    <property type="match status" value="1"/>
</dbReference>
<reference evidence="4 5" key="1">
    <citation type="submission" date="2017-07" db="EMBL/GenBank/DDBJ databases">
        <title>Leptospira spp. isolated from tropical soils.</title>
        <authorList>
            <person name="Thibeaux R."/>
            <person name="Iraola G."/>
            <person name="Ferres I."/>
            <person name="Bierque E."/>
            <person name="Girault D."/>
            <person name="Soupe-Gilbert M.-E."/>
            <person name="Picardeau M."/>
            <person name="Goarant C."/>
        </authorList>
    </citation>
    <scope>NUCLEOTIDE SEQUENCE [LARGE SCALE GENOMIC DNA]</scope>
    <source>
        <strain evidence="3 5">FH1-B-B1</strain>
        <strain evidence="2 4">FH1-B-C1</strain>
    </source>
</reference>
<evidence type="ECO:0000313" key="5">
    <source>
        <dbReference type="Proteomes" id="UP000231990"/>
    </source>
</evidence>
<dbReference type="OrthoDB" id="9798990at2"/>
<evidence type="ECO:0000313" key="2">
    <source>
        <dbReference type="EMBL" id="PJZ68429.1"/>
    </source>
</evidence>